<dbReference type="InterPro" id="IPR002657">
    <property type="entry name" value="BilAc:Na_symport/Acr3"/>
</dbReference>
<evidence type="ECO:0000256" key="1">
    <source>
        <dbReference type="ARBA" id="ARBA00004138"/>
    </source>
</evidence>
<sequence>MNGSTRLFICRIAVIAKISKMCPLWPLHYILMYVLMLGPLWLMSFQMVGAASKAMSKYDITFQPESVKKLRIGKHSTVNVKFKRTELTQETEKVIINVVYYSKDRNIASVSPEFMADSQNGTISSKFNVTGNFIGYTEICAQGVDSDKKVVEEKCMDVSVIRESRPIDKVFTYSVAALVAIIYINMGAALDTTIIKETLKRPVGPIIGFFSQFAIMPLLSFAIAKALIPLPALQLGLFITGCSPAGGASNIWTLTLVMMPLWILTLGSTIFSEANLTIPYSKIATFAVALVVPLAIGIAIQRTLPKVAKFLVRVLRPFAIFLIVFIVAFAIYTNLYIFELLTWQILLSGMLLPWLGYILGIGAAFLLQQDWRDVLAIGVETGVQNTGLAIFALRFSLPEPDSDLTTVMPVAVAIMTPILPMFVMMFQRISRKSASFQPRSEMLVTESSAHTSNASFVGGGDFVTTSTSIMDTASDRRVKFPGAKFSYQEQPVEIVHSKPKHDIVLADICSDISNAPRRLKASTEVCHIKKEESSGNDVYSAQEYVKQRTQENQEFESNALSAVESLAPFRLKWVYGRLPDIDALNLTGLYKNHIAYATSNIVVIYDYVGNHQQCLQGHKNQITALAMDTDKRFFASADSGYKSLIIIWDILTGKALKFFPDPHDGKGCATVTFTGVDFILASIGAEETGKQTVCLWDYDPNNQKKLPIVKGVFPQNVELLRELTFDKTRPEFFAATGDKAVVFCTWLRSSDHENESDHDNDSIFCYKPKRRKNFMAKYKKFCHSLWMKEGKWLATTTMTGYLCVWTPPMVLALEDPPDPKKNIRELARYFKLSEDGLTFFTIHKEYAVVGDEKGIVRFFDHDFKLLRWTKNFFLSSIHSICFNLTDELPAFKRLLRERFDKDAKNYLARENNSRVRDYSMGGIKDRELSMTTLTRPPMLCSDFIFSKPVNFGTTFRTLTVNGGDIYYYHFRESKIDLLVHGTPGKFVTCDVCPGSNNVIFSTRKGEVHVYDFVTHKLIFADKIFTGVHRVSTMKFHPTGYFLCFGLIDGLLTFRRNFSWKTLIAPMSITAAPILRIVFSADGLLLSYFLKYSTTRIVVLLKYVPKAKSWVVFGKCRTHSLDICDVQFLNDPTTHRNRLFSLGLDRYLVEYDIAGTNVGDPKGLRILKILRLEETCQPTAMVFEGPSEFGHDCITFANTLNKLRVFQYKEERVRGTVSGPVFGREHAINRMVEFPSQMSASRHKKFIIFIRGNKLGIMDTPLDGNPHKYMAVFTHPGPIVEISVVPDREQIFTIGHQDNAALQWEACMRSVEATVLMGGSGITPFYHTLRRNWGGACQDIVKDIDLIFFFLNLKRVDTQTDIFNITRTVRISEIPAVCRACGFYPSEY</sequence>
<evidence type="ECO:0000256" key="5">
    <source>
        <dbReference type="ARBA" id="ARBA00022737"/>
    </source>
</evidence>
<dbReference type="PANTHER" id="PTHR13720">
    <property type="entry name" value="WD-40 REPEAT PROTEIN"/>
    <property type="match status" value="1"/>
</dbReference>
<comment type="caution">
    <text evidence="11">The sequence shown here is derived from an EMBL/GenBank/DDBJ whole genome shotgun (WGS) entry which is preliminary data.</text>
</comment>
<dbReference type="InterPro" id="IPR001680">
    <property type="entry name" value="WD40_rpt"/>
</dbReference>
<evidence type="ECO:0000256" key="10">
    <source>
        <dbReference type="SAM" id="Phobius"/>
    </source>
</evidence>
<feature type="transmembrane region" description="Helical" evidence="10">
    <location>
        <begin position="407"/>
        <end position="426"/>
    </location>
</feature>
<comment type="subcellular location">
    <subcellularLocation>
        <location evidence="1">Cell projection</location>
        <location evidence="1">Cilium</location>
    </subcellularLocation>
    <subcellularLocation>
        <location evidence="2">Membrane</location>
        <topology evidence="2">Multi-pass membrane protein</topology>
    </subcellularLocation>
</comment>
<protein>
    <recommendedName>
        <fullName evidence="9">Cilia- and flagella-associated protein 251</fullName>
    </recommendedName>
</protein>
<dbReference type="Proteomes" id="UP000094527">
    <property type="component" value="Unassembled WGS sequence"/>
</dbReference>
<feature type="transmembrane region" description="Helical" evidence="10">
    <location>
        <begin position="343"/>
        <end position="367"/>
    </location>
</feature>
<evidence type="ECO:0000256" key="8">
    <source>
        <dbReference type="ARBA" id="ARBA00023273"/>
    </source>
</evidence>
<dbReference type="EMBL" id="LJIJ01000031">
    <property type="protein sequence ID" value="ODN05001.1"/>
    <property type="molecule type" value="Genomic_DNA"/>
</dbReference>
<evidence type="ECO:0000256" key="6">
    <source>
        <dbReference type="ARBA" id="ARBA00022989"/>
    </source>
</evidence>
<feature type="transmembrane region" description="Helical" evidence="10">
    <location>
        <begin position="210"/>
        <end position="239"/>
    </location>
</feature>
<dbReference type="PANTHER" id="PTHR13720:SF13">
    <property type="entry name" value="CILIA- AND FLAGELLA-ASSOCIATED PROTEIN 251"/>
    <property type="match status" value="1"/>
</dbReference>
<evidence type="ECO:0000256" key="9">
    <source>
        <dbReference type="ARBA" id="ARBA00040994"/>
    </source>
</evidence>
<dbReference type="InterPro" id="IPR015943">
    <property type="entry name" value="WD40/YVTN_repeat-like_dom_sf"/>
</dbReference>
<dbReference type="Pfam" id="PF01758">
    <property type="entry name" value="SBF"/>
    <property type="match status" value="1"/>
</dbReference>
<evidence type="ECO:0000256" key="7">
    <source>
        <dbReference type="ARBA" id="ARBA00023136"/>
    </source>
</evidence>
<feature type="transmembrane region" description="Helical" evidence="10">
    <location>
        <begin position="27"/>
        <end position="48"/>
    </location>
</feature>
<keyword evidence="6 10" id="KW-1133">Transmembrane helix</keyword>
<feature type="non-terminal residue" evidence="11">
    <location>
        <position position="1387"/>
    </location>
</feature>
<keyword evidence="3" id="KW-0853">WD repeat</keyword>
<keyword evidence="12" id="KW-1185">Reference proteome</keyword>
<evidence type="ECO:0000313" key="12">
    <source>
        <dbReference type="Proteomes" id="UP000094527"/>
    </source>
</evidence>
<dbReference type="STRING" id="48709.A0A1D2NIC7"/>
<organism evidence="11 12">
    <name type="scientific">Orchesella cincta</name>
    <name type="common">Springtail</name>
    <name type="synonym">Podura cincta</name>
    <dbReference type="NCBI Taxonomy" id="48709"/>
    <lineage>
        <taxon>Eukaryota</taxon>
        <taxon>Metazoa</taxon>
        <taxon>Ecdysozoa</taxon>
        <taxon>Arthropoda</taxon>
        <taxon>Hexapoda</taxon>
        <taxon>Collembola</taxon>
        <taxon>Entomobryomorpha</taxon>
        <taxon>Entomobryoidea</taxon>
        <taxon>Orchesellidae</taxon>
        <taxon>Orchesellinae</taxon>
        <taxon>Orchesella</taxon>
    </lineage>
</organism>
<dbReference type="InterPro" id="IPR038770">
    <property type="entry name" value="Na+/solute_symporter_sf"/>
</dbReference>
<feature type="transmembrane region" description="Helical" evidence="10">
    <location>
        <begin position="314"/>
        <end position="337"/>
    </location>
</feature>
<keyword evidence="5" id="KW-0677">Repeat</keyword>
<dbReference type="OrthoDB" id="4899631at2759"/>
<keyword evidence="7 10" id="KW-0472">Membrane</keyword>
<dbReference type="InterPro" id="IPR050630">
    <property type="entry name" value="WD_repeat_EMAP"/>
</dbReference>
<keyword evidence="8" id="KW-0966">Cell projection</keyword>
<dbReference type="Gene3D" id="2.130.10.10">
    <property type="entry name" value="YVTN repeat-like/Quinoprotein amine dehydrogenase"/>
    <property type="match status" value="2"/>
</dbReference>
<gene>
    <name evidence="11" type="ORF">Ocin01_01660</name>
</gene>
<dbReference type="Gene3D" id="1.20.1530.20">
    <property type="match status" value="1"/>
</dbReference>
<dbReference type="SMART" id="SM00320">
    <property type="entry name" value="WD40"/>
    <property type="match status" value="7"/>
</dbReference>
<feature type="transmembrane region" description="Helical" evidence="10">
    <location>
        <begin position="170"/>
        <end position="190"/>
    </location>
</feature>
<feature type="transmembrane region" description="Helical" evidence="10">
    <location>
        <begin position="251"/>
        <end position="271"/>
    </location>
</feature>
<evidence type="ECO:0000313" key="11">
    <source>
        <dbReference type="EMBL" id="ODN05001.1"/>
    </source>
</evidence>
<name>A0A1D2NIC7_ORCCI</name>
<dbReference type="GO" id="GO:0031514">
    <property type="term" value="C:motile cilium"/>
    <property type="evidence" value="ECO:0007669"/>
    <property type="project" value="TreeGrafter"/>
</dbReference>
<evidence type="ECO:0000256" key="2">
    <source>
        <dbReference type="ARBA" id="ARBA00004141"/>
    </source>
</evidence>
<proteinExistence type="predicted"/>
<reference evidence="11 12" key="1">
    <citation type="journal article" date="2016" name="Genome Biol. Evol.">
        <title>Gene Family Evolution Reflects Adaptation to Soil Environmental Stressors in the Genome of the Collembolan Orchesella cincta.</title>
        <authorList>
            <person name="Faddeeva-Vakhrusheva A."/>
            <person name="Derks M.F."/>
            <person name="Anvar S.Y."/>
            <person name="Agamennone V."/>
            <person name="Suring W."/>
            <person name="Smit S."/>
            <person name="van Straalen N.M."/>
            <person name="Roelofs D."/>
        </authorList>
    </citation>
    <scope>NUCLEOTIDE SEQUENCE [LARGE SCALE GENOMIC DNA]</scope>
    <source>
        <tissue evidence="11">Mixed pool</tissue>
    </source>
</reference>
<dbReference type="SUPFAM" id="SSF50978">
    <property type="entry name" value="WD40 repeat-like"/>
    <property type="match status" value="2"/>
</dbReference>
<dbReference type="GO" id="GO:0016020">
    <property type="term" value="C:membrane"/>
    <property type="evidence" value="ECO:0007669"/>
    <property type="project" value="UniProtKB-SubCell"/>
</dbReference>
<feature type="transmembrane region" description="Helical" evidence="10">
    <location>
        <begin position="374"/>
        <end position="395"/>
    </location>
</feature>
<keyword evidence="4 10" id="KW-0812">Transmembrane</keyword>
<evidence type="ECO:0000256" key="4">
    <source>
        <dbReference type="ARBA" id="ARBA00022692"/>
    </source>
</evidence>
<evidence type="ECO:0000256" key="3">
    <source>
        <dbReference type="ARBA" id="ARBA00022574"/>
    </source>
</evidence>
<accession>A0A1D2NIC7</accession>
<dbReference type="InterPro" id="IPR036322">
    <property type="entry name" value="WD40_repeat_dom_sf"/>
</dbReference>
<feature type="transmembrane region" description="Helical" evidence="10">
    <location>
        <begin position="283"/>
        <end position="302"/>
    </location>
</feature>